<feature type="signal peptide" evidence="9">
    <location>
        <begin position="1"/>
        <end position="18"/>
    </location>
</feature>
<keyword evidence="6" id="KW-0119">Carbohydrate metabolism</keyword>
<dbReference type="Pfam" id="PF02015">
    <property type="entry name" value="Glyco_hydro_45"/>
    <property type="match status" value="1"/>
</dbReference>
<dbReference type="EMBL" id="JAVHNR010000003">
    <property type="protein sequence ID" value="KAK6348457.1"/>
    <property type="molecule type" value="Genomic_DNA"/>
</dbReference>
<keyword evidence="8" id="KW-0624">Polysaccharide degradation</keyword>
<dbReference type="Proteomes" id="UP001313282">
    <property type="component" value="Unassembled WGS sequence"/>
</dbReference>
<comment type="caution">
    <text evidence="11">The sequence shown here is derived from an EMBL/GenBank/DDBJ whole genome shotgun (WGS) entry which is preliminary data.</text>
</comment>
<evidence type="ECO:0000256" key="5">
    <source>
        <dbReference type="ARBA" id="ARBA00023001"/>
    </source>
</evidence>
<organism evidence="11 12">
    <name type="scientific">Orbilia javanica</name>
    <dbReference type="NCBI Taxonomy" id="47235"/>
    <lineage>
        <taxon>Eukaryota</taxon>
        <taxon>Fungi</taxon>
        <taxon>Dikarya</taxon>
        <taxon>Ascomycota</taxon>
        <taxon>Pezizomycotina</taxon>
        <taxon>Orbiliomycetes</taxon>
        <taxon>Orbiliales</taxon>
        <taxon>Orbiliaceae</taxon>
        <taxon>Orbilia</taxon>
    </lineage>
</organism>
<sequence>MAILQAVLVLATVSRILAADTKYTGTGSTGLYWDCCKPSCSWTEKGPWLTHPVQTCKKDDSPLTDFTVGSACGQGGTAFVCNNQQPWAVNDTFSYGFTSTFIPGASEFDWCCSCYELTFLNGGLEGKRMIVQASNTGYDDPTRTIFGVGAPGEKDYANGCMDRYNTDGGGFLGTEGRPLTKRSECEELPKPLQQGCFWRFDWFLDAYKPNMTFERVKCPKALTDVTGCIRNDEDKFNASAGVKSAATAPYASGESFTLLASSLILAACALVFNI</sequence>
<protein>
    <recommendedName>
        <fullName evidence="3">cellulase</fullName>
        <ecNumber evidence="3">3.2.1.4</ecNumber>
    </recommendedName>
</protein>
<name>A0AAN8N0B6_9PEZI</name>
<gene>
    <name evidence="11" type="ORF">TWF718_006250</name>
</gene>
<keyword evidence="12" id="KW-1185">Reference proteome</keyword>
<dbReference type="PANTHER" id="PTHR39730:SF1">
    <property type="entry name" value="ENDOGLUCANASE 1"/>
    <property type="match status" value="1"/>
</dbReference>
<reference evidence="11 12" key="1">
    <citation type="submission" date="2019-10" db="EMBL/GenBank/DDBJ databases">
        <authorList>
            <person name="Palmer J.M."/>
        </authorList>
    </citation>
    <scope>NUCLEOTIDE SEQUENCE [LARGE SCALE GENOMIC DNA]</scope>
    <source>
        <strain evidence="11 12">TWF718</strain>
    </source>
</reference>
<dbReference type="InterPro" id="IPR000334">
    <property type="entry name" value="Glyco_hydro_45"/>
</dbReference>
<evidence type="ECO:0000313" key="12">
    <source>
        <dbReference type="Proteomes" id="UP001313282"/>
    </source>
</evidence>
<keyword evidence="5" id="KW-0136">Cellulose degradation</keyword>
<comment type="catalytic activity">
    <reaction evidence="1">
        <text>Endohydrolysis of (1-&gt;4)-beta-D-glucosidic linkages in cellulose, lichenin and cereal beta-D-glucans.</text>
        <dbReference type="EC" id="3.2.1.4"/>
    </reaction>
</comment>
<dbReference type="InterPro" id="IPR052288">
    <property type="entry name" value="GH45_Enzymes"/>
</dbReference>
<accession>A0AAN8N0B6</accession>
<dbReference type="EC" id="3.2.1.4" evidence="3"/>
<evidence type="ECO:0000259" key="10">
    <source>
        <dbReference type="Pfam" id="PF02015"/>
    </source>
</evidence>
<evidence type="ECO:0000256" key="2">
    <source>
        <dbReference type="ARBA" id="ARBA00007793"/>
    </source>
</evidence>
<evidence type="ECO:0000256" key="9">
    <source>
        <dbReference type="SAM" id="SignalP"/>
    </source>
</evidence>
<evidence type="ECO:0000256" key="7">
    <source>
        <dbReference type="ARBA" id="ARBA00023295"/>
    </source>
</evidence>
<dbReference type="InterPro" id="IPR036908">
    <property type="entry name" value="RlpA-like_sf"/>
</dbReference>
<keyword evidence="9" id="KW-0732">Signal</keyword>
<comment type="similarity">
    <text evidence="2">Belongs to the glycosyl hydrolase 45 (cellulase K) family.</text>
</comment>
<dbReference type="AlphaFoldDB" id="A0AAN8N0B6"/>
<evidence type="ECO:0000256" key="8">
    <source>
        <dbReference type="ARBA" id="ARBA00023326"/>
    </source>
</evidence>
<evidence type="ECO:0000256" key="3">
    <source>
        <dbReference type="ARBA" id="ARBA00012601"/>
    </source>
</evidence>
<dbReference type="Gene3D" id="2.40.40.10">
    <property type="entry name" value="RlpA-like domain"/>
    <property type="match status" value="1"/>
</dbReference>
<keyword evidence="7" id="KW-0326">Glycosidase</keyword>
<proteinExistence type="inferred from homology"/>
<feature type="chain" id="PRO_5042836389" description="cellulase" evidence="9">
    <location>
        <begin position="19"/>
        <end position="274"/>
    </location>
</feature>
<dbReference type="GO" id="GO:0030245">
    <property type="term" value="P:cellulose catabolic process"/>
    <property type="evidence" value="ECO:0007669"/>
    <property type="project" value="UniProtKB-KW"/>
</dbReference>
<dbReference type="PANTHER" id="PTHR39730">
    <property type="entry name" value="ENDOGLUCANASE 1"/>
    <property type="match status" value="1"/>
</dbReference>
<feature type="domain" description="Glycosyl hydrolases family 45 active site" evidence="10">
    <location>
        <begin position="27"/>
        <end position="228"/>
    </location>
</feature>
<keyword evidence="4" id="KW-0378">Hydrolase</keyword>
<evidence type="ECO:0000256" key="6">
    <source>
        <dbReference type="ARBA" id="ARBA00023277"/>
    </source>
</evidence>
<evidence type="ECO:0000256" key="1">
    <source>
        <dbReference type="ARBA" id="ARBA00000966"/>
    </source>
</evidence>
<evidence type="ECO:0000256" key="4">
    <source>
        <dbReference type="ARBA" id="ARBA00022801"/>
    </source>
</evidence>
<dbReference type="SUPFAM" id="SSF50685">
    <property type="entry name" value="Barwin-like endoglucanases"/>
    <property type="match status" value="1"/>
</dbReference>
<evidence type="ECO:0000313" key="11">
    <source>
        <dbReference type="EMBL" id="KAK6348457.1"/>
    </source>
</evidence>
<dbReference type="GO" id="GO:0008810">
    <property type="term" value="F:cellulase activity"/>
    <property type="evidence" value="ECO:0007669"/>
    <property type="project" value="UniProtKB-EC"/>
</dbReference>